<dbReference type="Proteomes" id="UP000265520">
    <property type="component" value="Unassembled WGS sequence"/>
</dbReference>
<proteinExistence type="predicted"/>
<reference evidence="1 2" key="1">
    <citation type="journal article" date="2018" name="Front. Plant Sci.">
        <title>Red Clover (Trifolium pratense) and Zigzag Clover (T. medium) - A Picture of Genomic Similarities and Differences.</title>
        <authorList>
            <person name="Dluhosova J."/>
            <person name="Istvanek J."/>
            <person name="Nedelnik J."/>
            <person name="Repkova J."/>
        </authorList>
    </citation>
    <scope>NUCLEOTIDE SEQUENCE [LARGE SCALE GENOMIC DNA]</scope>
    <source>
        <strain evidence="2">cv. 10/8</strain>
        <tissue evidence="1">Leaf</tissue>
    </source>
</reference>
<name>A0A392R9W3_9FABA</name>
<sequence>VVLTSQETIGSPSLVTGLETFCFTSLSLAVSRSAKASRHLSLPVAISRCET</sequence>
<accession>A0A392R9W3</accession>
<organism evidence="1 2">
    <name type="scientific">Trifolium medium</name>
    <dbReference type="NCBI Taxonomy" id="97028"/>
    <lineage>
        <taxon>Eukaryota</taxon>
        <taxon>Viridiplantae</taxon>
        <taxon>Streptophyta</taxon>
        <taxon>Embryophyta</taxon>
        <taxon>Tracheophyta</taxon>
        <taxon>Spermatophyta</taxon>
        <taxon>Magnoliopsida</taxon>
        <taxon>eudicotyledons</taxon>
        <taxon>Gunneridae</taxon>
        <taxon>Pentapetalae</taxon>
        <taxon>rosids</taxon>
        <taxon>fabids</taxon>
        <taxon>Fabales</taxon>
        <taxon>Fabaceae</taxon>
        <taxon>Papilionoideae</taxon>
        <taxon>50 kb inversion clade</taxon>
        <taxon>NPAAA clade</taxon>
        <taxon>Hologalegina</taxon>
        <taxon>IRL clade</taxon>
        <taxon>Trifolieae</taxon>
        <taxon>Trifolium</taxon>
    </lineage>
</organism>
<comment type="caution">
    <text evidence="1">The sequence shown here is derived from an EMBL/GenBank/DDBJ whole genome shotgun (WGS) entry which is preliminary data.</text>
</comment>
<dbReference type="EMBL" id="LXQA010204354">
    <property type="protein sequence ID" value="MCI33438.1"/>
    <property type="molecule type" value="Genomic_DNA"/>
</dbReference>
<keyword evidence="2" id="KW-1185">Reference proteome</keyword>
<dbReference type="AlphaFoldDB" id="A0A392R9W3"/>
<protein>
    <submittedName>
        <fullName evidence="1">Uncharacterized protein</fullName>
    </submittedName>
</protein>
<feature type="non-terminal residue" evidence="1">
    <location>
        <position position="1"/>
    </location>
</feature>
<evidence type="ECO:0000313" key="1">
    <source>
        <dbReference type="EMBL" id="MCI33438.1"/>
    </source>
</evidence>
<evidence type="ECO:0000313" key="2">
    <source>
        <dbReference type="Proteomes" id="UP000265520"/>
    </source>
</evidence>